<keyword evidence="2" id="KW-1185">Reference proteome</keyword>
<comment type="caution">
    <text evidence="1">The sequence shown here is derived from an EMBL/GenBank/DDBJ whole genome shotgun (WGS) entry which is preliminary data.</text>
</comment>
<evidence type="ECO:0000313" key="1">
    <source>
        <dbReference type="EMBL" id="MBM7080500.1"/>
    </source>
</evidence>
<reference evidence="1 2" key="1">
    <citation type="submission" date="2021-02" db="EMBL/GenBank/DDBJ databases">
        <authorList>
            <person name="Ra J.-S."/>
        </authorList>
    </citation>
    <scope>NUCLEOTIDE SEQUENCE [LARGE SCALE GENOMIC DNA]</scope>
    <source>
        <strain evidence="1 2">MMS20-R1-14</strain>
    </source>
</reference>
<dbReference type="EMBL" id="JAFEUC010000020">
    <property type="protein sequence ID" value="MBM7080500.1"/>
    <property type="molecule type" value="Genomic_DNA"/>
</dbReference>
<dbReference type="Proteomes" id="UP001518872">
    <property type="component" value="Unassembled WGS sequence"/>
</dbReference>
<sequence>MLTYYVLFRSAETAEPVGIFVVDPAMGHALLWDHRRRSWTYNPDLVTRFLDDHRNFGRYREVDRSVADRAAMDVSGGQTLPDVEAIGRIFAQAAVEDAD</sequence>
<dbReference type="RefSeq" id="WP_204928239.1">
    <property type="nucleotide sequence ID" value="NZ_JAFEUC010000020.1"/>
</dbReference>
<gene>
    <name evidence="1" type="ORF">JQX11_29715</name>
</gene>
<proteinExistence type="predicted"/>
<protein>
    <submittedName>
        <fullName evidence="1">Uncharacterized protein</fullName>
    </submittedName>
</protein>
<evidence type="ECO:0000313" key="2">
    <source>
        <dbReference type="Proteomes" id="UP001518872"/>
    </source>
</evidence>
<name>A0ABS2J340_9ACTN</name>
<organism evidence="1 2">
    <name type="scientific">Micromonospora humida</name>
    <dbReference type="NCBI Taxonomy" id="2809018"/>
    <lineage>
        <taxon>Bacteria</taxon>
        <taxon>Bacillati</taxon>
        <taxon>Actinomycetota</taxon>
        <taxon>Actinomycetes</taxon>
        <taxon>Micromonosporales</taxon>
        <taxon>Micromonosporaceae</taxon>
        <taxon>Micromonospora</taxon>
    </lineage>
</organism>
<accession>A0ABS2J340</accession>